<dbReference type="Proteomes" id="UP000308092">
    <property type="component" value="Unassembled WGS sequence"/>
</dbReference>
<dbReference type="RefSeq" id="XP_033430719.1">
    <property type="nucleotide sequence ID" value="XM_033564962.1"/>
</dbReference>
<gene>
    <name evidence="1" type="ORF">ATNIH1004_000240</name>
    <name evidence="2" type="ORF">EYZ11_000939</name>
</gene>
<reference evidence="1 4" key="2">
    <citation type="submission" date="2019-08" db="EMBL/GenBank/DDBJ databases">
        <title>The genome sequence of a newly discovered highly antifungal drug resistant Aspergillus species, Aspergillus tanneri NIH 1004.</title>
        <authorList>
            <person name="Mounaud S."/>
            <person name="Singh I."/>
            <person name="Joardar V."/>
            <person name="Pakala S."/>
            <person name="Pakala S."/>
            <person name="Venepally P."/>
            <person name="Chung J.K."/>
            <person name="Losada L."/>
            <person name="Nierman W.C."/>
        </authorList>
    </citation>
    <scope>NUCLEOTIDE SEQUENCE [LARGE SCALE GENOMIC DNA]</scope>
    <source>
        <strain evidence="1 4">NIH1004</strain>
    </source>
</reference>
<evidence type="ECO:0000313" key="1">
    <source>
        <dbReference type="EMBL" id="KAA8651358.1"/>
    </source>
</evidence>
<evidence type="ECO:0000313" key="4">
    <source>
        <dbReference type="Proteomes" id="UP000324241"/>
    </source>
</evidence>
<evidence type="ECO:0000313" key="2">
    <source>
        <dbReference type="EMBL" id="THC99570.1"/>
    </source>
</evidence>
<accession>A0A4V3UQL2</accession>
<keyword evidence="3" id="KW-1185">Reference proteome</keyword>
<name>A0A4V3UQL2_9EURO</name>
<dbReference type="AlphaFoldDB" id="A0A4V3UQL2"/>
<reference evidence="2 3" key="1">
    <citation type="submission" date="2019-03" db="EMBL/GenBank/DDBJ databases">
        <title>The genome sequence of a newly discovered highly antifungal drug resistant Aspergillus species, Aspergillus tanneri NIH 1004.</title>
        <authorList>
            <person name="Mounaud S."/>
            <person name="Singh I."/>
            <person name="Joardar V."/>
            <person name="Pakala S."/>
            <person name="Pakala S."/>
            <person name="Venepally P."/>
            <person name="Hoover J."/>
            <person name="Nierman W."/>
            <person name="Chung J."/>
            <person name="Losada L."/>
        </authorList>
    </citation>
    <scope>NUCLEOTIDE SEQUENCE [LARGE SCALE GENOMIC DNA]</scope>
    <source>
        <strain evidence="2 3">NIH1004</strain>
    </source>
</reference>
<dbReference type="GeneID" id="54322942"/>
<dbReference type="EMBL" id="SOSA01000015">
    <property type="protein sequence ID" value="THC99570.1"/>
    <property type="molecule type" value="Genomic_DNA"/>
</dbReference>
<dbReference type="Proteomes" id="UP000324241">
    <property type="component" value="Unassembled WGS sequence"/>
</dbReference>
<evidence type="ECO:0000313" key="3">
    <source>
        <dbReference type="Proteomes" id="UP000308092"/>
    </source>
</evidence>
<comment type="caution">
    <text evidence="2">The sequence shown here is derived from an EMBL/GenBank/DDBJ whole genome shotgun (WGS) entry which is preliminary data.</text>
</comment>
<organism evidence="2 3">
    <name type="scientific">Aspergillus tanneri</name>
    <dbReference type="NCBI Taxonomy" id="1220188"/>
    <lineage>
        <taxon>Eukaryota</taxon>
        <taxon>Fungi</taxon>
        <taxon>Dikarya</taxon>
        <taxon>Ascomycota</taxon>
        <taxon>Pezizomycotina</taxon>
        <taxon>Eurotiomycetes</taxon>
        <taxon>Eurotiomycetidae</taxon>
        <taxon>Eurotiales</taxon>
        <taxon>Aspergillaceae</taxon>
        <taxon>Aspergillus</taxon>
        <taxon>Aspergillus subgen. Circumdati</taxon>
    </lineage>
</organism>
<protein>
    <submittedName>
        <fullName evidence="2">Uncharacterized protein</fullName>
    </submittedName>
</protein>
<dbReference type="EMBL" id="QUQM01000002">
    <property type="protein sequence ID" value="KAA8651358.1"/>
    <property type="molecule type" value="Genomic_DNA"/>
</dbReference>
<dbReference type="VEuPathDB" id="FungiDB:EYZ11_000939"/>
<sequence length="271" mass="31261">MCRGRKHIEEKTLHPEFPPQRLGPKIASDTAKILDEAKIPNFVWEWIELAPIGLPRAHVEIQFIIPDIFLVKAATALTAAKLKICKAGPECRQINDIPTSEPDMHFHHHPHPHEVISLMKQSSMAWKLDITLESPAKNDPDFMLSNDPRFSGHSMLFSPIPSGMYPFKMLTPARLTECYLLLLCRDVDIKTAVMLKNYLGHLLYIKKHVQGPKWFTEEDIHPRFRPLWRELDQETLSTIYDQVRKLRVEIGENGFKPSSGQEIKYLDRLLS</sequence>
<proteinExistence type="predicted"/>
<dbReference type="OrthoDB" id="4409425at2759"/>